<proteinExistence type="predicted"/>
<keyword evidence="6" id="KW-1185">Reference proteome</keyword>
<name>A0ABP8KJ45_9MICO</name>
<evidence type="ECO:0000256" key="1">
    <source>
        <dbReference type="ARBA" id="ARBA00022676"/>
    </source>
</evidence>
<gene>
    <name evidence="5" type="ORF">GCM10023168_24130</name>
</gene>
<reference evidence="6" key="1">
    <citation type="journal article" date="2019" name="Int. J. Syst. Evol. Microbiol.">
        <title>The Global Catalogue of Microorganisms (GCM) 10K type strain sequencing project: providing services to taxonomists for standard genome sequencing and annotation.</title>
        <authorList>
            <consortium name="The Broad Institute Genomics Platform"/>
            <consortium name="The Broad Institute Genome Sequencing Center for Infectious Disease"/>
            <person name="Wu L."/>
            <person name="Ma J."/>
        </authorList>
    </citation>
    <scope>NUCLEOTIDE SEQUENCE [LARGE SCALE GENOMIC DNA]</scope>
    <source>
        <strain evidence="6">JCM 17809</strain>
    </source>
</reference>
<dbReference type="InterPro" id="IPR028098">
    <property type="entry name" value="Glyco_trans_4-like_N"/>
</dbReference>
<dbReference type="Gene3D" id="3.40.50.2000">
    <property type="entry name" value="Glycogen Phosphorylase B"/>
    <property type="match status" value="2"/>
</dbReference>
<accession>A0ABP8KJ45</accession>
<dbReference type="CDD" id="cd03801">
    <property type="entry name" value="GT4_PimA-like"/>
    <property type="match status" value="1"/>
</dbReference>
<protein>
    <recommendedName>
        <fullName evidence="7">D-inositol 3-phosphate glycosyltransferase</fullName>
    </recommendedName>
</protein>
<dbReference type="InterPro" id="IPR001296">
    <property type="entry name" value="Glyco_trans_1"/>
</dbReference>
<evidence type="ECO:0000259" key="3">
    <source>
        <dbReference type="Pfam" id="PF00534"/>
    </source>
</evidence>
<evidence type="ECO:0000313" key="5">
    <source>
        <dbReference type="EMBL" id="GAA4407739.1"/>
    </source>
</evidence>
<dbReference type="PANTHER" id="PTHR12526">
    <property type="entry name" value="GLYCOSYLTRANSFERASE"/>
    <property type="match status" value="1"/>
</dbReference>
<dbReference type="RefSeq" id="WP_345206225.1">
    <property type="nucleotide sequence ID" value="NZ_BAABGM010000015.1"/>
</dbReference>
<comment type="caution">
    <text evidence="5">The sequence shown here is derived from an EMBL/GenBank/DDBJ whole genome shotgun (WGS) entry which is preliminary data.</text>
</comment>
<sequence>MRLLYVIDSLAPGGAETSLAEMAPHLVAQGIELHVLPLGARLDLAVRLEEGGAVVHPRQAASGRAGNVRAVLGTMRATRPTLVHTTLFEADVAGRAAARLRRVPVSTSLVNDSYGASHRAESPAPKLVLARAVDATTARLATRFHAISGSVADAVAPRLGVRRELVEVIPRGRDPRRFPYRAHAVRARVRAELRLAPDAPVVLAVGRLEPQKGLQNLLAALPAVQATLPRTVVLVAGKEGRSGPRLRAQAAASQGDVRFLGHRSDIADLMAAADVLCFPSEREGFGGVLIEALAVGCPVVATAIPTSVEVLGQGPDAVGLVPPVGQPRALEGALVEVLTDAVGAEARARRGRARFEGRFTVEHVSREMAGFFARVEAAGTTPAGRPRSPSSN</sequence>
<keyword evidence="1" id="KW-0328">Glycosyltransferase</keyword>
<feature type="domain" description="Glycosyl transferase family 1" evidence="3">
    <location>
        <begin position="188"/>
        <end position="350"/>
    </location>
</feature>
<evidence type="ECO:0008006" key="7">
    <source>
        <dbReference type="Google" id="ProtNLM"/>
    </source>
</evidence>
<evidence type="ECO:0000259" key="4">
    <source>
        <dbReference type="Pfam" id="PF13439"/>
    </source>
</evidence>
<dbReference type="PANTHER" id="PTHR12526:SF638">
    <property type="entry name" value="SPORE COAT PROTEIN SA"/>
    <property type="match status" value="1"/>
</dbReference>
<dbReference type="SUPFAM" id="SSF53756">
    <property type="entry name" value="UDP-Glycosyltransferase/glycogen phosphorylase"/>
    <property type="match status" value="1"/>
</dbReference>
<organism evidence="5 6">
    <name type="scientific">Fodinibacter luteus</name>
    <dbReference type="NCBI Taxonomy" id="552064"/>
    <lineage>
        <taxon>Bacteria</taxon>
        <taxon>Bacillati</taxon>
        <taxon>Actinomycetota</taxon>
        <taxon>Actinomycetes</taxon>
        <taxon>Micrococcales</taxon>
        <taxon>Intrasporangiaceae</taxon>
        <taxon>Fodinibacter (ex Wang et al. 2009)</taxon>
    </lineage>
</organism>
<keyword evidence="2" id="KW-0808">Transferase</keyword>
<dbReference type="Pfam" id="PF00534">
    <property type="entry name" value="Glycos_transf_1"/>
    <property type="match status" value="1"/>
</dbReference>
<dbReference type="EMBL" id="BAABGM010000015">
    <property type="protein sequence ID" value="GAA4407739.1"/>
    <property type="molecule type" value="Genomic_DNA"/>
</dbReference>
<dbReference type="Pfam" id="PF13439">
    <property type="entry name" value="Glyco_transf_4"/>
    <property type="match status" value="1"/>
</dbReference>
<dbReference type="Proteomes" id="UP001500945">
    <property type="component" value="Unassembled WGS sequence"/>
</dbReference>
<evidence type="ECO:0000313" key="6">
    <source>
        <dbReference type="Proteomes" id="UP001500945"/>
    </source>
</evidence>
<evidence type="ECO:0000256" key="2">
    <source>
        <dbReference type="ARBA" id="ARBA00022679"/>
    </source>
</evidence>
<feature type="domain" description="Glycosyltransferase subfamily 4-like N-terminal" evidence="4">
    <location>
        <begin position="12"/>
        <end position="177"/>
    </location>
</feature>